<protein>
    <submittedName>
        <fullName evidence="1">Geminin</fullName>
    </submittedName>
</protein>
<dbReference type="Pfam" id="PF07412">
    <property type="entry name" value="Geminin"/>
    <property type="match status" value="1"/>
</dbReference>
<organism evidence="1">
    <name type="scientific">Alectorobius mimon</name>
    <dbReference type="NCBI Taxonomy" id="360319"/>
    <lineage>
        <taxon>Eukaryota</taxon>
        <taxon>Metazoa</taxon>
        <taxon>Ecdysozoa</taxon>
        <taxon>Arthropoda</taxon>
        <taxon>Chelicerata</taxon>
        <taxon>Arachnida</taxon>
        <taxon>Acari</taxon>
        <taxon>Parasitiformes</taxon>
        <taxon>Ixodida</taxon>
        <taxon>Ixodoidea</taxon>
        <taxon>Argasidae</taxon>
        <taxon>Ornithodorinae</taxon>
        <taxon>Alectorobius</taxon>
    </lineage>
</organism>
<dbReference type="GO" id="GO:0006275">
    <property type="term" value="P:regulation of DNA replication"/>
    <property type="evidence" value="ECO:0007669"/>
    <property type="project" value="InterPro"/>
</dbReference>
<dbReference type="InterPro" id="IPR022786">
    <property type="entry name" value="Geminin/Multicilin"/>
</dbReference>
<sequence length="118" mass="13401">VGTNGTVSVEKNRKRKFNLDPENLLRRGHEKGDGKLSVACNQETQTISQEAHDLMVKDEPPAKYWKDLAEQRRQALHEALFENELLVAENEKLQKLVDELLPLAECFKSLQDDEGADS</sequence>
<accession>A0A147B913</accession>
<proteinExistence type="predicted"/>
<dbReference type="EMBL" id="GEIB01000719">
    <property type="protein sequence ID" value="JAR87261.1"/>
    <property type="molecule type" value="Transcribed_RNA"/>
</dbReference>
<dbReference type="AlphaFoldDB" id="A0A147B913"/>
<feature type="non-terminal residue" evidence="1">
    <location>
        <position position="1"/>
    </location>
</feature>
<reference evidence="1" key="1">
    <citation type="submission" date="2016-03" db="EMBL/GenBank/DDBJ databases">
        <title>Gut transcriptome analysis on engorged females of Ornithodoros mimon (Acari: Argasidae) and phylogenetic inferences of soft ticks.</title>
        <authorList>
            <person name="Landulfo G.A."/>
            <person name="Giovanni D."/>
            <person name="Carvalho E."/>
            <person name="Junqueira-de-Azevedo I."/>
            <person name="Patane J."/>
            <person name="Mendoca R."/>
            <person name="Barros-Battesti D."/>
        </authorList>
    </citation>
    <scope>NUCLEOTIDE SEQUENCE</scope>
    <source>
        <strain evidence="1">Females</strain>
        <tissue evidence="1">Gut</tissue>
    </source>
</reference>
<dbReference type="Gene3D" id="1.20.5.1180">
    <property type="entry name" value="Geminin coiled-coil domain"/>
    <property type="match status" value="1"/>
</dbReference>
<evidence type="ECO:0000313" key="1">
    <source>
        <dbReference type="EMBL" id="JAR87261.1"/>
    </source>
</evidence>
<name>A0A147B913_9ACAR</name>
<dbReference type="SUPFAM" id="SSF111469">
    <property type="entry name" value="Geminin coiled-coil domain"/>
    <property type="match status" value="1"/>
</dbReference>